<accession>A0A088E7B0</accession>
<dbReference type="EMBL" id="CP012172">
    <property type="protein sequence ID" value="AKV75053.1"/>
    <property type="molecule type" value="Genomic_DNA"/>
</dbReference>
<reference evidence="21 22" key="2">
    <citation type="journal article" date="2015" name="Genome Announc.">
        <title>Complete Genome Sequences of Evolved Arsenate-Resistant Metallosphaera sedula Strains.</title>
        <authorList>
            <person name="Ai C."/>
            <person name="McCarthy S."/>
            <person name="Schackwitz W."/>
            <person name="Martin J."/>
            <person name="Lipzen A."/>
            <person name="Blum P."/>
        </authorList>
    </citation>
    <scope>NUCLEOTIDE SEQUENCE [LARGE SCALE GENOMIC DNA]</scope>
    <source>
        <strain evidence="16 22">ARS120-1</strain>
        <strain evidence="17 21">ARS120-2</strain>
        <strain evidence="14 24">ARS50-1</strain>
        <strain evidence="15 23">ARS50-2</strain>
    </source>
</reference>
<dbReference type="Proteomes" id="UP000029084">
    <property type="component" value="Chromosome"/>
</dbReference>
<evidence type="ECO:0000256" key="6">
    <source>
        <dbReference type="ARBA" id="ARBA00022741"/>
    </source>
</evidence>
<dbReference type="SUPFAM" id="SSF46785">
    <property type="entry name" value="Winged helix' DNA-binding domain"/>
    <property type="match status" value="1"/>
</dbReference>
<evidence type="ECO:0000313" key="14">
    <source>
        <dbReference type="EMBL" id="AKV75053.1"/>
    </source>
</evidence>
<keyword evidence="9 11" id="KW-0648">Protein biosynthesis</keyword>
<reference evidence="18 20" key="3">
    <citation type="submission" date="2015-07" db="EMBL/GenBank/DDBJ databases">
        <title>Physiological, transcriptional responses and genome re-sequencing of acid resistant extremely thermoacidophilic Metallosphaera sedula SARC-M1.</title>
        <authorList>
            <person name="Ai C."/>
            <person name="McCarthy S."/>
            <person name="Eckrich V."/>
            <person name="Rudrappa D."/>
            <person name="Qiu G."/>
            <person name="Blum P."/>
        </authorList>
    </citation>
    <scope>NUCLEOTIDE SEQUENCE [LARGE SCALE GENOMIC DNA]</scope>
    <source>
        <strain evidence="18 20">SARC-M1</strain>
    </source>
</reference>
<evidence type="ECO:0000313" key="20">
    <source>
        <dbReference type="Proteomes" id="UP000056255"/>
    </source>
</evidence>
<dbReference type="GO" id="GO:0000049">
    <property type="term" value="F:tRNA binding"/>
    <property type="evidence" value="ECO:0007669"/>
    <property type="project" value="InterPro"/>
</dbReference>
<dbReference type="NCBIfam" id="TIGR00468">
    <property type="entry name" value="pheS"/>
    <property type="match status" value="1"/>
</dbReference>
<evidence type="ECO:0000313" key="13">
    <source>
        <dbReference type="EMBL" id="AIM28246.1"/>
    </source>
</evidence>
<evidence type="ECO:0000256" key="4">
    <source>
        <dbReference type="ARBA" id="ARBA00022598"/>
    </source>
</evidence>
<comment type="caution">
    <text evidence="11">Lacks conserved residue(s) required for the propagation of feature annotation.</text>
</comment>
<evidence type="ECO:0000256" key="11">
    <source>
        <dbReference type="HAMAP-Rule" id="MF_00282"/>
    </source>
</evidence>
<dbReference type="EMBL" id="CP012174">
    <property type="protein sequence ID" value="AKV79542.1"/>
    <property type="molecule type" value="Genomic_DNA"/>
</dbReference>
<proteinExistence type="inferred from homology"/>
<evidence type="ECO:0000313" key="24">
    <source>
        <dbReference type="Proteomes" id="UP000068832"/>
    </source>
</evidence>
<organism evidence="13 19">
    <name type="scientific">Metallosphaera sedula</name>
    <dbReference type="NCBI Taxonomy" id="43687"/>
    <lineage>
        <taxon>Archaea</taxon>
        <taxon>Thermoproteota</taxon>
        <taxon>Thermoprotei</taxon>
        <taxon>Sulfolobales</taxon>
        <taxon>Sulfolobaceae</taxon>
        <taxon>Metallosphaera</taxon>
    </lineage>
</organism>
<evidence type="ECO:0000256" key="1">
    <source>
        <dbReference type="ARBA" id="ARBA00004496"/>
    </source>
</evidence>
<dbReference type="Gene3D" id="3.30.930.10">
    <property type="entry name" value="Bira Bifunctional Protein, Domain 2"/>
    <property type="match status" value="1"/>
</dbReference>
<evidence type="ECO:0000256" key="9">
    <source>
        <dbReference type="ARBA" id="ARBA00022917"/>
    </source>
</evidence>
<dbReference type="InterPro" id="IPR036388">
    <property type="entry name" value="WH-like_DNA-bd_sf"/>
</dbReference>
<comment type="catalytic activity">
    <reaction evidence="11">
        <text>tRNA(Phe) + L-phenylalanine + ATP = L-phenylalanyl-tRNA(Phe) + AMP + diphosphate + H(+)</text>
        <dbReference type="Rhea" id="RHEA:19413"/>
        <dbReference type="Rhea" id="RHEA-COMP:9668"/>
        <dbReference type="Rhea" id="RHEA-COMP:9699"/>
        <dbReference type="ChEBI" id="CHEBI:15378"/>
        <dbReference type="ChEBI" id="CHEBI:30616"/>
        <dbReference type="ChEBI" id="CHEBI:33019"/>
        <dbReference type="ChEBI" id="CHEBI:58095"/>
        <dbReference type="ChEBI" id="CHEBI:78442"/>
        <dbReference type="ChEBI" id="CHEBI:78531"/>
        <dbReference type="ChEBI" id="CHEBI:456215"/>
        <dbReference type="EC" id="6.1.1.20"/>
    </reaction>
</comment>
<feature type="binding site" evidence="11">
    <location>
        <position position="391"/>
    </location>
    <ligand>
        <name>Mg(2+)</name>
        <dbReference type="ChEBI" id="CHEBI:18420"/>
        <note>ligand shared with heterodimeric partner</note>
    </ligand>
</feature>
<dbReference type="CDD" id="cd00496">
    <property type="entry name" value="PheRS_alpha_core"/>
    <property type="match status" value="1"/>
</dbReference>
<evidence type="ECO:0000256" key="8">
    <source>
        <dbReference type="ARBA" id="ARBA00022842"/>
    </source>
</evidence>
<dbReference type="PROSITE" id="PS50862">
    <property type="entry name" value="AA_TRNA_LIGASE_II"/>
    <property type="match status" value="1"/>
</dbReference>
<dbReference type="EMBL" id="CP008822">
    <property type="protein sequence ID" value="AIM28246.1"/>
    <property type="molecule type" value="Genomic_DNA"/>
</dbReference>
<reference evidence="13 19" key="1">
    <citation type="journal article" date="2014" name="J. Bacteriol.">
        <title>Role of an Archaeal PitA Transporter in the Copper and Arsenic Resistance of Metallosphaera sedula, an Extreme Thermoacidophile.</title>
        <authorList>
            <person name="McCarthy S."/>
            <person name="Ai C."/>
            <person name="Wheaton G."/>
            <person name="Tevatia R."/>
            <person name="Eckrich V."/>
            <person name="Kelly R."/>
            <person name="Blum P."/>
        </authorList>
    </citation>
    <scope>NUCLEOTIDE SEQUENCE [LARGE SCALE GENOMIC DNA]</scope>
    <source>
        <strain evidence="13 19">CuR1</strain>
    </source>
</reference>
<dbReference type="GO" id="GO:0006355">
    <property type="term" value="P:regulation of DNA-templated transcription"/>
    <property type="evidence" value="ECO:0007669"/>
    <property type="project" value="InterPro"/>
</dbReference>
<dbReference type="EMBL" id="CP012175">
    <property type="protein sequence ID" value="AKV81787.1"/>
    <property type="molecule type" value="Genomic_DNA"/>
</dbReference>
<dbReference type="GO" id="GO:0006432">
    <property type="term" value="P:phenylalanyl-tRNA aminoacylation"/>
    <property type="evidence" value="ECO:0007669"/>
    <property type="project" value="UniProtKB-UniRule"/>
</dbReference>
<evidence type="ECO:0000256" key="2">
    <source>
        <dbReference type="ARBA" id="ARBA00006703"/>
    </source>
</evidence>
<dbReference type="InterPro" id="IPR006195">
    <property type="entry name" value="aa-tRNA-synth_II"/>
</dbReference>
<dbReference type="InterPro" id="IPR004529">
    <property type="entry name" value="Phe-tRNA-synth_IIc_asu"/>
</dbReference>
<dbReference type="SUPFAM" id="SSF55681">
    <property type="entry name" value="Class II aaRS and biotin synthetases"/>
    <property type="match status" value="1"/>
</dbReference>
<dbReference type="InterPro" id="IPR011991">
    <property type="entry name" value="ArsR-like_HTH"/>
</dbReference>
<evidence type="ECO:0000256" key="3">
    <source>
        <dbReference type="ARBA" id="ARBA00022490"/>
    </source>
</evidence>
<comment type="subunit">
    <text evidence="11">Tetramer of two alpha and two beta subunits.</text>
</comment>
<sequence>MLSENEIKILDFLKRRKESTSQEIAEGTGLPLSSVFSIIATLESKGIVKVISEETRKVVRLTDEGKLRTEQGLPEDRLVTLLNGRPLKIQELRNALGKDFEIGFGWARRKGLITLENDTVIPKVSQYVSPEYTALKDLQAGKEPTGEVLEILLRRKLVEVKEEKMLRVQLLREVETRPAELYVTHEMLTTGSWREYEFKPYNVEANPPFFPIGKTHYFRDFIEKVKDLMVGLGFVEVSGDFVETEFFNFDMLFQPQDHPAREIHDSFVIEGKGNLPGSDLVRKVKEVHEKWWRYSWSEDNARRLVLRSQTTAVTARVLSGAPKRIRAFTIGKVFRPDSIDATHLIEFHQMDGLVIEEDFTFRDLLSTLRDIFQGLGVKQVKFKPGYFPFTEPSVEVYGFIEGLGWVEMAGAGLLRKEVTEPAGVFSPAGAWGIGIDRLAMLFLGVKDIRDLYSLDIEYLRSRRVI</sequence>
<keyword evidence="10 11" id="KW-0030">Aminoacyl-tRNA synthetase</keyword>
<evidence type="ECO:0000259" key="12">
    <source>
        <dbReference type="PROSITE" id="PS50862"/>
    </source>
</evidence>
<dbReference type="GO" id="GO:0004826">
    <property type="term" value="F:phenylalanine-tRNA ligase activity"/>
    <property type="evidence" value="ECO:0007669"/>
    <property type="project" value="UniProtKB-UniRule"/>
</dbReference>
<dbReference type="PATRIC" id="fig|43687.5.peg.2281"/>
<dbReference type="AlphaFoldDB" id="A0A088E7B0"/>
<dbReference type="Proteomes" id="UP000068832">
    <property type="component" value="Chromosome"/>
</dbReference>
<dbReference type="SMR" id="A0A088E7B0"/>
<dbReference type="CDD" id="cd00090">
    <property type="entry name" value="HTH_ARSR"/>
    <property type="match status" value="1"/>
</dbReference>
<dbReference type="InterPro" id="IPR005471">
    <property type="entry name" value="Tscrpt_reg_IclR_N"/>
</dbReference>
<dbReference type="OMA" id="QIEGWVM"/>
<evidence type="ECO:0000256" key="10">
    <source>
        <dbReference type="ARBA" id="ARBA00023146"/>
    </source>
</evidence>
<evidence type="ECO:0000313" key="23">
    <source>
        <dbReference type="Proteomes" id="UP000062475"/>
    </source>
</evidence>
<dbReference type="EC" id="6.1.1.20" evidence="11"/>
<dbReference type="InterPro" id="IPR036390">
    <property type="entry name" value="WH_DNA-bd_sf"/>
</dbReference>
<dbReference type="EMBL" id="CP012173">
    <property type="protein sequence ID" value="AKV77292.1"/>
    <property type="molecule type" value="Genomic_DNA"/>
</dbReference>
<dbReference type="GeneID" id="91756661"/>
<dbReference type="Gene3D" id="1.10.10.10">
    <property type="entry name" value="Winged helix-like DNA-binding domain superfamily/Winged helix DNA-binding domain"/>
    <property type="match status" value="1"/>
</dbReference>
<dbReference type="Proteomes" id="UP000061362">
    <property type="component" value="Chromosome"/>
</dbReference>
<evidence type="ECO:0000313" key="22">
    <source>
        <dbReference type="Proteomes" id="UP000062398"/>
    </source>
</evidence>
<dbReference type="HAMAP" id="MF_00282">
    <property type="entry name" value="Phe_tRNA_synth_alpha2"/>
    <property type="match status" value="1"/>
</dbReference>
<keyword evidence="8 11" id="KW-0460">Magnesium</keyword>
<evidence type="ECO:0000256" key="5">
    <source>
        <dbReference type="ARBA" id="ARBA00022723"/>
    </source>
</evidence>
<feature type="binding site" evidence="11">
    <location>
        <position position="311"/>
    </location>
    <ligand>
        <name>L-phenylalanine</name>
        <dbReference type="ChEBI" id="CHEBI:58095"/>
    </ligand>
</feature>
<dbReference type="PANTHER" id="PTHR11538:SF40">
    <property type="entry name" value="PHENYLALANINE--TRNA LIGASE ALPHA SUBUNIT"/>
    <property type="match status" value="1"/>
</dbReference>
<evidence type="ECO:0000313" key="18">
    <source>
        <dbReference type="EMBL" id="AKV84020.1"/>
    </source>
</evidence>
<keyword evidence="7 11" id="KW-0067">ATP-binding</keyword>
<name>A0A088E7B0_9CREN</name>
<dbReference type="InterPro" id="IPR002319">
    <property type="entry name" value="Phenylalanyl-tRNA_Synthase"/>
</dbReference>
<evidence type="ECO:0000313" key="16">
    <source>
        <dbReference type="EMBL" id="AKV79542.1"/>
    </source>
</evidence>
<protein>
    <recommendedName>
        <fullName evidence="11">Phenylalanine--tRNA ligase alpha subunit</fullName>
        <ecNumber evidence="11">6.1.1.20</ecNumber>
    </recommendedName>
    <alternativeName>
        <fullName evidence="11">Phenylalanyl-tRNA synthetase alpha subunit</fullName>
        <shortName evidence="11">PheRS</shortName>
    </alternativeName>
</protein>
<feature type="binding site" evidence="11">
    <location>
        <position position="389"/>
    </location>
    <ligand>
        <name>L-phenylalanine</name>
        <dbReference type="ChEBI" id="CHEBI:58095"/>
    </ligand>
</feature>
<dbReference type="NCBIfam" id="NF003210">
    <property type="entry name" value="PRK04172.1"/>
    <property type="match status" value="1"/>
</dbReference>
<dbReference type="Proteomes" id="UP000056255">
    <property type="component" value="Chromosome"/>
</dbReference>
<keyword evidence="6 11" id="KW-0547">Nucleotide-binding</keyword>
<dbReference type="Pfam" id="PF01409">
    <property type="entry name" value="tRNA-synt_2d"/>
    <property type="match status" value="1"/>
</dbReference>
<comment type="subcellular location">
    <subcellularLocation>
        <location evidence="1 11">Cytoplasm</location>
    </subcellularLocation>
</comment>
<keyword evidence="3 11" id="KW-0963">Cytoplasm</keyword>
<dbReference type="EMBL" id="CP012176">
    <property type="protein sequence ID" value="AKV84020.1"/>
    <property type="molecule type" value="Genomic_DNA"/>
</dbReference>
<evidence type="ECO:0000313" key="19">
    <source>
        <dbReference type="Proteomes" id="UP000029084"/>
    </source>
</evidence>
<feature type="domain" description="Aminoacyl-transfer RNA synthetases class-II family profile" evidence="12">
    <location>
        <begin position="218"/>
        <end position="465"/>
    </location>
</feature>
<dbReference type="OrthoDB" id="372178at2157"/>
<dbReference type="RefSeq" id="WP_012022050.1">
    <property type="nucleotide sequence ID" value="NZ_AP019770.1"/>
</dbReference>
<comment type="cofactor">
    <cofactor evidence="11">
        <name>Mg(2+)</name>
        <dbReference type="ChEBI" id="CHEBI:18420"/>
    </cofactor>
    <text evidence="11">Binds 2 magnesium ions per tetramer.</text>
</comment>
<evidence type="ECO:0000256" key="7">
    <source>
        <dbReference type="ARBA" id="ARBA00022840"/>
    </source>
</evidence>
<dbReference type="InterPro" id="IPR045864">
    <property type="entry name" value="aa-tRNA-synth_II/BPL/LPL"/>
</dbReference>
<gene>
    <name evidence="11" type="primary">pheS</name>
    <name evidence="13" type="ORF">HA72_2124</name>
    <name evidence="14" type="ORF">MsedA_2173</name>
    <name evidence="15" type="ORF">MsedB_2175</name>
    <name evidence="16" type="ORF">MsedC_2173</name>
    <name evidence="17" type="ORF">MsedD_2174</name>
    <name evidence="18" type="ORF">MsedE_2175</name>
</gene>
<dbReference type="GO" id="GO:0005737">
    <property type="term" value="C:cytoplasm"/>
    <property type="evidence" value="ECO:0007669"/>
    <property type="project" value="UniProtKB-SubCell"/>
</dbReference>
<dbReference type="GO" id="GO:0003677">
    <property type="term" value="F:DNA binding"/>
    <property type="evidence" value="ECO:0007669"/>
    <property type="project" value="InterPro"/>
</dbReference>
<comment type="similarity">
    <text evidence="2 11">Belongs to the class-II aminoacyl-tRNA synthetase family. Phe-tRNA synthetase alpha subunit type 2 subfamily.</text>
</comment>
<evidence type="ECO:0000313" key="21">
    <source>
        <dbReference type="Proteomes" id="UP000061362"/>
    </source>
</evidence>
<dbReference type="GO" id="GO:0005524">
    <property type="term" value="F:ATP binding"/>
    <property type="evidence" value="ECO:0007669"/>
    <property type="project" value="UniProtKB-UniRule"/>
</dbReference>
<keyword evidence="5 11" id="KW-0479">Metal-binding</keyword>
<evidence type="ECO:0000313" key="15">
    <source>
        <dbReference type="EMBL" id="AKV77292.1"/>
    </source>
</evidence>
<dbReference type="PANTHER" id="PTHR11538">
    <property type="entry name" value="PHENYLALANYL-TRNA SYNTHETASE"/>
    <property type="match status" value="1"/>
</dbReference>
<evidence type="ECO:0000313" key="17">
    <source>
        <dbReference type="EMBL" id="AKV81787.1"/>
    </source>
</evidence>
<dbReference type="Proteomes" id="UP000062398">
    <property type="component" value="Chromosome"/>
</dbReference>
<dbReference type="GO" id="GO:0000287">
    <property type="term" value="F:magnesium ion binding"/>
    <property type="evidence" value="ECO:0007669"/>
    <property type="project" value="UniProtKB-UniRule"/>
</dbReference>
<dbReference type="Pfam" id="PF09339">
    <property type="entry name" value="HTH_IclR"/>
    <property type="match status" value="1"/>
</dbReference>
<dbReference type="InterPro" id="IPR022917">
    <property type="entry name" value="Phe_tRNA_ligase_alpha_bac/arc"/>
</dbReference>
<dbReference type="Proteomes" id="UP000062475">
    <property type="component" value="Chromosome"/>
</dbReference>
<keyword evidence="4 11" id="KW-0436">Ligase</keyword>